<reference evidence="2" key="1">
    <citation type="submission" date="2021-01" db="EMBL/GenBank/DDBJ databases">
        <authorList>
            <consortium name="Genoscope - CEA"/>
            <person name="William W."/>
        </authorList>
    </citation>
    <scope>NUCLEOTIDE SEQUENCE</scope>
</reference>
<evidence type="ECO:0000256" key="1">
    <source>
        <dbReference type="SAM" id="Phobius"/>
    </source>
</evidence>
<evidence type="ECO:0000313" key="2">
    <source>
        <dbReference type="EMBL" id="CAD8192459.1"/>
    </source>
</evidence>
<gene>
    <name evidence="2" type="ORF">PPENT_87.1.T1010169</name>
</gene>
<dbReference type="AlphaFoldDB" id="A0A8S1WWC2"/>
<evidence type="ECO:0000313" key="3">
    <source>
        <dbReference type="Proteomes" id="UP000689195"/>
    </source>
</evidence>
<keyword evidence="1" id="KW-0812">Transmembrane</keyword>
<feature type="transmembrane region" description="Helical" evidence="1">
    <location>
        <begin position="16"/>
        <end position="34"/>
    </location>
</feature>
<dbReference type="Proteomes" id="UP000689195">
    <property type="component" value="Unassembled WGS sequence"/>
</dbReference>
<comment type="caution">
    <text evidence="2">The sequence shown here is derived from an EMBL/GenBank/DDBJ whole genome shotgun (WGS) entry which is preliminary data.</text>
</comment>
<keyword evidence="3" id="KW-1185">Reference proteome</keyword>
<protein>
    <submittedName>
        <fullName evidence="2">Uncharacterized protein</fullName>
    </submittedName>
</protein>
<name>A0A8S1WWC2_9CILI</name>
<dbReference type="EMBL" id="CAJJDO010000101">
    <property type="protein sequence ID" value="CAD8192459.1"/>
    <property type="molecule type" value="Genomic_DNA"/>
</dbReference>
<sequence>MAQSLNPNNEKAYSDNNSFCLITIVNFFLFLSNLQKYQYATINHLTIKAAILLKYKKYAHAIQYFNNVIILNHRNNEDLEKQRFKRVRLLAFTLNIKKIKYKLLSNLSQQDAIKQKCKSYTLLVLKRKKEAQ</sequence>
<accession>A0A8S1WWC2</accession>
<keyword evidence="1" id="KW-1133">Transmembrane helix</keyword>
<keyword evidence="1" id="KW-0472">Membrane</keyword>
<organism evidence="2 3">
    <name type="scientific">Paramecium pentaurelia</name>
    <dbReference type="NCBI Taxonomy" id="43138"/>
    <lineage>
        <taxon>Eukaryota</taxon>
        <taxon>Sar</taxon>
        <taxon>Alveolata</taxon>
        <taxon>Ciliophora</taxon>
        <taxon>Intramacronucleata</taxon>
        <taxon>Oligohymenophorea</taxon>
        <taxon>Peniculida</taxon>
        <taxon>Parameciidae</taxon>
        <taxon>Paramecium</taxon>
    </lineage>
</organism>
<proteinExistence type="predicted"/>